<evidence type="ECO:0000259" key="12">
    <source>
        <dbReference type="PROSITE" id="PS50240"/>
    </source>
</evidence>
<dbReference type="PROSITE" id="PS50240">
    <property type="entry name" value="TRYPSIN_DOM"/>
    <property type="match status" value="1"/>
</dbReference>
<dbReference type="SUPFAM" id="SSF50494">
    <property type="entry name" value="Trypsin-like serine proteases"/>
    <property type="match status" value="1"/>
</dbReference>
<dbReference type="FunCoup" id="L5KFQ4">
    <property type="interactions" value="4"/>
</dbReference>
<dbReference type="eggNOG" id="KOG3627">
    <property type="taxonomic scope" value="Eukaryota"/>
</dbReference>
<keyword evidence="3" id="KW-0732">Signal</keyword>
<evidence type="ECO:0000256" key="5">
    <source>
        <dbReference type="ARBA" id="ARBA00023157"/>
    </source>
</evidence>
<evidence type="ECO:0000256" key="6">
    <source>
        <dbReference type="ARBA" id="ARBA00023180"/>
    </source>
</evidence>
<keyword evidence="14" id="KW-1185">Reference proteome</keyword>
<evidence type="ECO:0000313" key="14">
    <source>
        <dbReference type="Proteomes" id="UP000010552"/>
    </source>
</evidence>
<dbReference type="PANTHER" id="PTHR24253">
    <property type="entry name" value="TRANSMEMBRANE PROTEASE SERINE"/>
    <property type="match status" value="1"/>
</dbReference>
<evidence type="ECO:0000256" key="7">
    <source>
        <dbReference type="ARBA" id="ARBA00056912"/>
    </source>
</evidence>
<evidence type="ECO:0000256" key="10">
    <source>
        <dbReference type="ARBA" id="ARBA00080183"/>
    </source>
</evidence>
<dbReference type="InterPro" id="IPR001254">
    <property type="entry name" value="Trypsin_dom"/>
</dbReference>
<feature type="domain" description="Peptidase S1" evidence="12">
    <location>
        <begin position="91"/>
        <end position="346"/>
    </location>
</feature>
<dbReference type="Gene3D" id="2.40.10.10">
    <property type="entry name" value="Trypsin-like serine proteases"/>
    <property type="match status" value="1"/>
</dbReference>
<dbReference type="Pfam" id="PF00089">
    <property type="entry name" value="Trypsin"/>
    <property type="match status" value="1"/>
</dbReference>
<evidence type="ECO:0000256" key="9">
    <source>
        <dbReference type="ARBA" id="ARBA00075622"/>
    </source>
</evidence>
<dbReference type="STRING" id="9402.L5KFQ4"/>
<dbReference type="InterPro" id="IPR001314">
    <property type="entry name" value="Peptidase_S1A"/>
</dbReference>
<organism evidence="13 14">
    <name type="scientific">Pteropus alecto</name>
    <name type="common">Black flying fox</name>
    <dbReference type="NCBI Taxonomy" id="9402"/>
    <lineage>
        <taxon>Eukaryota</taxon>
        <taxon>Metazoa</taxon>
        <taxon>Chordata</taxon>
        <taxon>Craniata</taxon>
        <taxon>Vertebrata</taxon>
        <taxon>Euteleostomi</taxon>
        <taxon>Mammalia</taxon>
        <taxon>Eutheria</taxon>
        <taxon>Laurasiatheria</taxon>
        <taxon>Chiroptera</taxon>
        <taxon>Yinpterochiroptera</taxon>
        <taxon>Pteropodoidea</taxon>
        <taxon>Pteropodidae</taxon>
        <taxon>Pteropodinae</taxon>
        <taxon>Pteropus</taxon>
    </lineage>
</organism>
<dbReference type="EMBL" id="KB030759">
    <property type="protein sequence ID" value="ELK10167.1"/>
    <property type="molecule type" value="Genomic_DNA"/>
</dbReference>
<keyword evidence="4" id="KW-0378">Hydrolase</keyword>
<dbReference type="PRINTS" id="PR00722">
    <property type="entry name" value="CHYMOTRYPSIN"/>
</dbReference>
<dbReference type="GO" id="GO:0004252">
    <property type="term" value="F:serine-type endopeptidase activity"/>
    <property type="evidence" value="ECO:0007669"/>
    <property type="project" value="InterPro"/>
</dbReference>
<dbReference type="InParanoid" id="L5KFQ4"/>
<dbReference type="InterPro" id="IPR009003">
    <property type="entry name" value="Peptidase_S1_PA"/>
</dbReference>
<dbReference type="GO" id="GO:0006508">
    <property type="term" value="P:proteolysis"/>
    <property type="evidence" value="ECO:0007669"/>
    <property type="project" value="UniProtKB-KW"/>
</dbReference>
<dbReference type="PANTHER" id="PTHR24253:SF35">
    <property type="entry name" value="THREONINE PROTEASE PRSS50-RELATED"/>
    <property type="match status" value="1"/>
</dbReference>
<evidence type="ECO:0000256" key="3">
    <source>
        <dbReference type="ARBA" id="ARBA00022729"/>
    </source>
</evidence>
<dbReference type="GO" id="GO:0005783">
    <property type="term" value="C:endoplasmic reticulum"/>
    <property type="evidence" value="ECO:0007669"/>
    <property type="project" value="TreeGrafter"/>
</dbReference>
<name>L5KFQ4_PTEAL</name>
<evidence type="ECO:0000256" key="8">
    <source>
        <dbReference type="ARBA" id="ARBA00072446"/>
    </source>
</evidence>
<evidence type="ECO:0000313" key="13">
    <source>
        <dbReference type="EMBL" id="ELK10167.1"/>
    </source>
</evidence>
<proteinExistence type="predicted"/>
<evidence type="ECO:0000256" key="2">
    <source>
        <dbReference type="ARBA" id="ARBA00022698"/>
    </source>
</evidence>
<dbReference type="MEROPS" id="S01.993"/>
<evidence type="ECO:0000256" key="11">
    <source>
        <dbReference type="SAM" id="MobiDB-lite"/>
    </source>
</evidence>
<evidence type="ECO:0000256" key="4">
    <source>
        <dbReference type="ARBA" id="ARBA00022801"/>
    </source>
</evidence>
<dbReference type="Proteomes" id="UP000010552">
    <property type="component" value="Unassembled WGS sequence"/>
</dbReference>
<keyword evidence="1 13" id="KW-0645">Protease</keyword>
<dbReference type="FunFam" id="2.40.10.10:FF:000127">
    <property type="entry name" value="Probable threonine protease PRSS50"/>
    <property type="match status" value="1"/>
</dbReference>
<keyword evidence="2" id="KW-0888">Threonine protease</keyword>
<protein>
    <recommendedName>
        <fullName evidence="8">Probable threonine protease PRSS50</fullName>
    </recommendedName>
    <alternativeName>
        <fullName evidence="9">Serine protease 50</fullName>
    </alternativeName>
    <alternativeName>
        <fullName evidence="10">Testis-specific protease-like protein 50</fullName>
    </alternativeName>
</protein>
<comment type="function">
    <text evidence="7">May be involved in proteolysis through its threonine endopeptidase activity.</text>
</comment>
<reference evidence="14" key="1">
    <citation type="journal article" date="2013" name="Science">
        <title>Comparative analysis of bat genomes provides insight into the evolution of flight and immunity.</title>
        <authorList>
            <person name="Zhang G."/>
            <person name="Cowled C."/>
            <person name="Shi Z."/>
            <person name="Huang Z."/>
            <person name="Bishop-Lilly K.A."/>
            <person name="Fang X."/>
            <person name="Wynne J.W."/>
            <person name="Xiong Z."/>
            <person name="Baker M.L."/>
            <person name="Zhao W."/>
            <person name="Tachedjian M."/>
            <person name="Zhu Y."/>
            <person name="Zhou P."/>
            <person name="Jiang X."/>
            <person name="Ng J."/>
            <person name="Yang L."/>
            <person name="Wu L."/>
            <person name="Xiao J."/>
            <person name="Feng Y."/>
            <person name="Chen Y."/>
            <person name="Sun X."/>
            <person name="Zhang Y."/>
            <person name="Marsh G.A."/>
            <person name="Crameri G."/>
            <person name="Broder C.C."/>
            <person name="Frey K.G."/>
            <person name="Wang L.F."/>
            <person name="Wang J."/>
        </authorList>
    </citation>
    <scope>NUCLEOTIDE SEQUENCE [LARGE SCALE GENOMIC DNA]</scope>
</reference>
<keyword evidence="6" id="KW-0325">Glycoprotein</keyword>
<dbReference type="CDD" id="cd00190">
    <property type="entry name" value="Tryp_SPc"/>
    <property type="match status" value="1"/>
</dbReference>
<dbReference type="SMART" id="SM00020">
    <property type="entry name" value="Tryp_SPc"/>
    <property type="match status" value="1"/>
</dbReference>
<dbReference type="FunFam" id="2.40.10.10:FF:000106">
    <property type="entry name" value="Probable threonine protease PRSS50"/>
    <property type="match status" value="1"/>
</dbReference>
<dbReference type="InterPro" id="IPR043504">
    <property type="entry name" value="Peptidase_S1_PA_chymotrypsin"/>
</dbReference>
<accession>L5KFQ4</accession>
<sequence>MRPVARGALAGPTPGALSRVAAGGRHAGRDLGHLHTRSHCPQPVGGAVARGALRHSRCYPRMEPWCRTPAPSVDQAVLLRLLLLLLLRPASCGMSYEFDPTLRDPASKVRRWPWMVSVQANGTHICAGSLIASRWVLTVAHCLIQDDVIYSVRVGSPWINQTAQTTSDVPVRRLIVNSRFQSRRYWSWVGKANNIGLLQLERSLKYSEYVWPICLPGLDYELKDYSVCTVMGWGLPRVDGRWPQFRTIQEKEVTILNNKECDNFYHKFTKISSLIRIINSQMICAKDTHREHFCYEISGEPLACPVENTWYLVGMVTWGPGCKHSEAPPIYLRVSAYQSWIWDSISGQAPPALSRALLLALLLPLGLLAAR</sequence>
<keyword evidence="5" id="KW-1015">Disulfide bond</keyword>
<dbReference type="GO" id="GO:0004298">
    <property type="term" value="F:threonine-type endopeptidase activity"/>
    <property type="evidence" value="ECO:0007669"/>
    <property type="project" value="UniProtKB-KW"/>
</dbReference>
<dbReference type="AlphaFoldDB" id="L5KFQ4"/>
<feature type="region of interest" description="Disordered" evidence="11">
    <location>
        <begin position="1"/>
        <end position="20"/>
    </location>
</feature>
<gene>
    <name evidence="13" type="ORF">PAL_GLEAN10007834</name>
</gene>
<evidence type="ECO:0000256" key="1">
    <source>
        <dbReference type="ARBA" id="ARBA00022670"/>
    </source>
</evidence>